<proteinExistence type="predicted"/>
<keyword evidence="3" id="KW-1185">Reference proteome</keyword>
<dbReference type="AlphaFoldDB" id="A0A495XSR1"/>
<dbReference type="InterPro" id="IPR012347">
    <property type="entry name" value="Ferritin-like"/>
</dbReference>
<sequence length="362" mass="35867">MVGTAVTGVAALTAGGSLTGCGLRLDVPPPPAPTPTRRRAVDEARLLEAVATARRLATAAESLVRAGSADARTPAVASLLRTQDHVLTGRLTNAGVPTAEIDTAVAASASAATPGTSATSTSGSVRAPDPSASDNPGAAGAPASGGAGAPKNDAELASRLAAVPATEWATVSGAQDAATRALLTCALTARLACAGRLGVVVDTPAPSPLRAQLVELTQPLVYAFEVVAAQSTGAQRRRAVDTLARLRELERETAADTPASPTGWALPFPVTSTAEAARLARQVMTNALAAVPTVSGHIPSAPGTGAASSAPATPTASATSTSRPSGPPDAASLGDLARWGSRVALLAQPWGTALQPFAGMRS</sequence>
<organism evidence="2 3">
    <name type="scientific">Terracoccus luteus</name>
    <dbReference type="NCBI Taxonomy" id="53356"/>
    <lineage>
        <taxon>Bacteria</taxon>
        <taxon>Bacillati</taxon>
        <taxon>Actinomycetota</taxon>
        <taxon>Actinomycetes</taxon>
        <taxon>Micrococcales</taxon>
        <taxon>Intrasporangiaceae</taxon>
        <taxon>Terracoccus</taxon>
    </lineage>
</organism>
<dbReference type="EMBL" id="RBXT01000001">
    <property type="protein sequence ID" value="RKT77571.1"/>
    <property type="molecule type" value="Genomic_DNA"/>
</dbReference>
<dbReference type="Gene3D" id="1.20.1260.10">
    <property type="match status" value="1"/>
</dbReference>
<feature type="compositionally biased region" description="Low complexity" evidence="1">
    <location>
        <begin position="108"/>
        <end position="142"/>
    </location>
</feature>
<dbReference type="Proteomes" id="UP000278440">
    <property type="component" value="Unassembled WGS sequence"/>
</dbReference>
<evidence type="ECO:0000313" key="2">
    <source>
        <dbReference type="EMBL" id="RKT77571.1"/>
    </source>
</evidence>
<evidence type="ECO:0000313" key="3">
    <source>
        <dbReference type="Proteomes" id="UP000278440"/>
    </source>
</evidence>
<feature type="compositionally biased region" description="Low complexity" evidence="1">
    <location>
        <begin position="300"/>
        <end position="324"/>
    </location>
</feature>
<comment type="caution">
    <text evidence="2">The sequence shown here is derived from an EMBL/GenBank/DDBJ whole genome shotgun (WGS) entry which is preliminary data.</text>
</comment>
<accession>A0A495XSR1</accession>
<gene>
    <name evidence="2" type="ORF">DFJ68_0994</name>
</gene>
<feature type="region of interest" description="Disordered" evidence="1">
    <location>
        <begin position="108"/>
        <end position="152"/>
    </location>
</feature>
<name>A0A495XSR1_9MICO</name>
<evidence type="ECO:0000256" key="1">
    <source>
        <dbReference type="SAM" id="MobiDB-lite"/>
    </source>
</evidence>
<protein>
    <submittedName>
        <fullName evidence="2">Uncharacterized protein DUF4439</fullName>
    </submittedName>
</protein>
<feature type="region of interest" description="Disordered" evidence="1">
    <location>
        <begin position="300"/>
        <end position="334"/>
    </location>
</feature>
<reference evidence="2 3" key="1">
    <citation type="submission" date="2018-10" db="EMBL/GenBank/DDBJ databases">
        <title>Sequencing the genomes of 1000 actinobacteria strains.</title>
        <authorList>
            <person name="Klenk H.-P."/>
        </authorList>
    </citation>
    <scope>NUCLEOTIDE SEQUENCE [LARGE SCALE GENOMIC DNA]</scope>
    <source>
        <strain evidence="2 3">DSM 44267</strain>
    </source>
</reference>